<keyword evidence="4" id="KW-1185">Reference proteome</keyword>
<dbReference type="SMART" id="SM00857">
    <property type="entry name" value="Resolvase"/>
    <property type="match status" value="1"/>
</dbReference>
<dbReference type="Pfam" id="PF07508">
    <property type="entry name" value="Recombinase"/>
    <property type="match status" value="1"/>
</dbReference>
<name>A0ABT4CV16_9CLOT</name>
<evidence type="ECO:0000313" key="3">
    <source>
        <dbReference type="EMBL" id="MCY6482814.1"/>
    </source>
</evidence>
<dbReference type="SUPFAM" id="SSF53041">
    <property type="entry name" value="Resolvase-like"/>
    <property type="match status" value="1"/>
</dbReference>
<dbReference type="EMBL" id="JAPQER010000001">
    <property type="protein sequence ID" value="MCY6482814.1"/>
    <property type="molecule type" value="Genomic_DNA"/>
</dbReference>
<evidence type="ECO:0000259" key="2">
    <source>
        <dbReference type="PROSITE" id="PS51737"/>
    </source>
</evidence>
<dbReference type="RefSeq" id="WP_268039079.1">
    <property type="nucleotide sequence ID" value="NZ_JAPQER010000001.1"/>
</dbReference>
<dbReference type="Gene3D" id="3.90.1750.20">
    <property type="entry name" value="Putative Large Serine Recombinase, Chain B, Domain 2"/>
    <property type="match status" value="1"/>
</dbReference>
<dbReference type="Pfam" id="PF00239">
    <property type="entry name" value="Resolvase"/>
    <property type="match status" value="1"/>
</dbReference>
<dbReference type="PROSITE" id="PS51736">
    <property type="entry name" value="RECOMBINASES_3"/>
    <property type="match status" value="1"/>
</dbReference>
<evidence type="ECO:0000259" key="1">
    <source>
        <dbReference type="PROSITE" id="PS51736"/>
    </source>
</evidence>
<feature type="domain" description="Recombinase" evidence="2">
    <location>
        <begin position="182"/>
        <end position="265"/>
    </location>
</feature>
<feature type="domain" description="Resolvase/invertase-type recombinase catalytic" evidence="1">
    <location>
        <begin position="14"/>
        <end position="174"/>
    </location>
</feature>
<proteinExistence type="predicted"/>
<dbReference type="InterPro" id="IPR050639">
    <property type="entry name" value="SSR_resolvase"/>
</dbReference>
<reference evidence="3" key="1">
    <citation type="submission" date="2022-12" db="EMBL/GenBank/DDBJ databases">
        <authorList>
            <person name="Wang J."/>
        </authorList>
    </citation>
    <scope>NUCLEOTIDE SEQUENCE</scope>
    <source>
        <strain evidence="3">HY-45-18</strain>
    </source>
</reference>
<dbReference type="InterPro" id="IPR011109">
    <property type="entry name" value="DNA_bind_recombinase_dom"/>
</dbReference>
<dbReference type="InterPro" id="IPR036162">
    <property type="entry name" value="Resolvase-like_N_sf"/>
</dbReference>
<dbReference type="PROSITE" id="PS51737">
    <property type="entry name" value="RECOMBINASE_DNA_BIND"/>
    <property type="match status" value="1"/>
</dbReference>
<comment type="caution">
    <text evidence="3">The sequence shown here is derived from an EMBL/GenBank/DDBJ whole genome shotgun (WGS) entry which is preliminary data.</text>
</comment>
<dbReference type="Gene3D" id="3.40.50.1390">
    <property type="entry name" value="Resolvase, N-terminal catalytic domain"/>
    <property type="match status" value="1"/>
</dbReference>
<sequence length="265" mass="30070">MSHTPNTPHKSNTKAAAYLRVSDRRQNLETQEAKAFKYAAENNLLLNKDMVFCEKKPASNTNNSPIVSDLTVVFKSRPELLKILTMASHGDGDFSHLIVYSSDRLARDVFQNALIKQHLEKNHVQIHFTKEGENFKNDPLSQKLQNILACFAEFEASTISSRVSDSLAQVFKRGDWTCGKPPLGFILTNSPTGKTLSIDNTKLDIVKTAFELYSSGYGYRKIADILSQKYFPYSFKKSTVEYMLSNEAYFGILSWEKQVEEEKTM</sequence>
<dbReference type="PANTHER" id="PTHR30461">
    <property type="entry name" value="DNA-INVERTASE FROM LAMBDOID PROPHAGE"/>
    <property type="match status" value="1"/>
</dbReference>
<dbReference type="PANTHER" id="PTHR30461:SF23">
    <property type="entry name" value="DNA RECOMBINASE-RELATED"/>
    <property type="match status" value="1"/>
</dbReference>
<organism evidence="3 4">
    <name type="scientific">Clostridium aestuarii</name>
    <dbReference type="NCBI Taxonomy" id="338193"/>
    <lineage>
        <taxon>Bacteria</taxon>
        <taxon>Bacillati</taxon>
        <taxon>Bacillota</taxon>
        <taxon>Clostridia</taxon>
        <taxon>Eubacteriales</taxon>
        <taxon>Clostridiaceae</taxon>
        <taxon>Clostridium</taxon>
    </lineage>
</organism>
<evidence type="ECO:0000313" key="4">
    <source>
        <dbReference type="Proteomes" id="UP001078443"/>
    </source>
</evidence>
<dbReference type="InterPro" id="IPR038109">
    <property type="entry name" value="DNA_bind_recomb_sf"/>
</dbReference>
<dbReference type="InterPro" id="IPR006119">
    <property type="entry name" value="Resolv_N"/>
</dbReference>
<protein>
    <submittedName>
        <fullName evidence="3">Recombinase family protein</fullName>
    </submittedName>
</protein>
<dbReference type="Proteomes" id="UP001078443">
    <property type="component" value="Unassembled WGS sequence"/>
</dbReference>
<dbReference type="CDD" id="cd03768">
    <property type="entry name" value="SR_ResInv"/>
    <property type="match status" value="1"/>
</dbReference>
<gene>
    <name evidence="3" type="ORF">OW763_00380</name>
</gene>
<accession>A0ABT4CV16</accession>